<reference evidence="1 2" key="1">
    <citation type="journal article" date="2018" name="Front. Plant Sci.">
        <title>Red Clover (Trifolium pratense) and Zigzag Clover (T. medium) - A Picture of Genomic Similarities and Differences.</title>
        <authorList>
            <person name="Dluhosova J."/>
            <person name="Istvanek J."/>
            <person name="Nedelnik J."/>
            <person name="Repkova J."/>
        </authorList>
    </citation>
    <scope>NUCLEOTIDE SEQUENCE [LARGE SCALE GENOMIC DNA]</scope>
    <source>
        <strain evidence="2">cv. 10/8</strain>
        <tissue evidence="1">Leaf</tissue>
    </source>
</reference>
<organism evidence="1 2">
    <name type="scientific">Trifolium medium</name>
    <dbReference type="NCBI Taxonomy" id="97028"/>
    <lineage>
        <taxon>Eukaryota</taxon>
        <taxon>Viridiplantae</taxon>
        <taxon>Streptophyta</taxon>
        <taxon>Embryophyta</taxon>
        <taxon>Tracheophyta</taxon>
        <taxon>Spermatophyta</taxon>
        <taxon>Magnoliopsida</taxon>
        <taxon>eudicotyledons</taxon>
        <taxon>Gunneridae</taxon>
        <taxon>Pentapetalae</taxon>
        <taxon>rosids</taxon>
        <taxon>fabids</taxon>
        <taxon>Fabales</taxon>
        <taxon>Fabaceae</taxon>
        <taxon>Papilionoideae</taxon>
        <taxon>50 kb inversion clade</taxon>
        <taxon>NPAAA clade</taxon>
        <taxon>Hologalegina</taxon>
        <taxon>IRL clade</taxon>
        <taxon>Trifolieae</taxon>
        <taxon>Trifolium</taxon>
    </lineage>
</organism>
<evidence type="ECO:0000313" key="2">
    <source>
        <dbReference type="Proteomes" id="UP000265520"/>
    </source>
</evidence>
<comment type="caution">
    <text evidence="1">The sequence shown here is derived from an EMBL/GenBank/DDBJ whole genome shotgun (WGS) entry which is preliminary data.</text>
</comment>
<keyword evidence="2" id="KW-1185">Reference proteome</keyword>
<proteinExistence type="predicted"/>
<protein>
    <submittedName>
        <fullName evidence="1">Leucine rich repeat receptor</fullName>
    </submittedName>
</protein>
<dbReference type="AlphaFoldDB" id="A0A392W3W9"/>
<dbReference type="EMBL" id="LXQA011341800">
    <property type="protein sequence ID" value="MCI93891.1"/>
    <property type="molecule type" value="Genomic_DNA"/>
</dbReference>
<keyword evidence="1" id="KW-0675">Receptor</keyword>
<sequence length="45" mass="5193">MYRRRKQKLGSAFDITESRLSTDQAKGIYRKNGSPLVSLEYANGW</sequence>
<feature type="non-terminal residue" evidence="1">
    <location>
        <position position="45"/>
    </location>
</feature>
<dbReference type="Proteomes" id="UP000265520">
    <property type="component" value="Unassembled WGS sequence"/>
</dbReference>
<evidence type="ECO:0000313" key="1">
    <source>
        <dbReference type="EMBL" id="MCI93891.1"/>
    </source>
</evidence>
<accession>A0A392W3W9</accession>
<name>A0A392W3W9_9FABA</name>